<protein>
    <recommendedName>
        <fullName evidence="4">G-protein coupled receptors family 1 profile domain-containing protein</fullName>
    </recommendedName>
</protein>
<name>A0AA39IMB8_9BILA</name>
<keyword evidence="3" id="KW-1185">Reference proteome</keyword>
<dbReference type="AlphaFoldDB" id="A0AA39IMB8"/>
<evidence type="ECO:0000256" key="1">
    <source>
        <dbReference type="SAM" id="Phobius"/>
    </source>
</evidence>
<comment type="caution">
    <text evidence="2">The sequence shown here is derived from an EMBL/GenBank/DDBJ whole genome shotgun (WGS) entry which is preliminary data.</text>
</comment>
<feature type="transmembrane region" description="Helical" evidence="1">
    <location>
        <begin position="119"/>
        <end position="140"/>
    </location>
</feature>
<dbReference type="Proteomes" id="UP001175271">
    <property type="component" value="Unassembled WGS sequence"/>
</dbReference>
<keyword evidence="1" id="KW-0472">Membrane</keyword>
<proteinExistence type="predicted"/>
<dbReference type="SUPFAM" id="SSF81321">
    <property type="entry name" value="Family A G protein-coupled receptor-like"/>
    <property type="match status" value="1"/>
</dbReference>
<feature type="transmembrane region" description="Helical" evidence="1">
    <location>
        <begin position="160"/>
        <end position="187"/>
    </location>
</feature>
<feature type="transmembrane region" description="Helical" evidence="1">
    <location>
        <begin position="12"/>
        <end position="32"/>
    </location>
</feature>
<evidence type="ECO:0000313" key="3">
    <source>
        <dbReference type="Proteomes" id="UP001175271"/>
    </source>
</evidence>
<keyword evidence="1" id="KW-0812">Transmembrane</keyword>
<sequence length="286" mass="31990">MDKSSADILAVWHIVVTLVGLLLYIRIIYILIEKKPFRSRECYRIMIHIGVVQCLYSPGVALYGIAYLLGSQWLWDAMLVSLKLCSSIARMEAIMSLILAMDRLKVMVGLHYPDITHTALLAVAWLIGVLNLGFLFTPWYDNFVSDADLMAQYDVSKSVTSVYSTVSIVIIMGCAVLCFIIYSFTIFCITRSKKEVGTKLEAVREKKILVYACVKFIIDLLAALGMFANLPFPRTSVANAIIGQGYVVNNLLIPPLLHLVLNSDIRSNFLPFKKSSTIVVQSSLYT</sequence>
<feature type="transmembrane region" description="Helical" evidence="1">
    <location>
        <begin position="78"/>
        <end position="99"/>
    </location>
</feature>
<accession>A0AA39IMB8</accession>
<feature type="transmembrane region" description="Helical" evidence="1">
    <location>
        <begin position="240"/>
        <end position="261"/>
    </location>
</feature>
<organism evidence="2 3">
    <name type="scientific">Steinernema hermaphroditum</name>
    <dbReference type="NCBI Taxonomy" id="289476"/>
    <lineage>
        <taxon>Eukaryota</taxon>
        <taxon>Metazoa</taxon>
        <taxon>Ecdysozoa</taxon>
        <taxon>Nematoda</taxon>
        <taxon>Chromadorea</taxon>
        <taxon>Rhabditida</taxon>
        <taxon>Tylenchina</taxon>
        <taxon>Panagrolaimomorpha</taxon>
        <taxon>Strongyloidoidea</taxon>
        <taxon>Steinernematidae</taxon>
        <taxon>Steinernema</taxon>
    </lineage>
</organism>
<gene>
    <name evidence="2" type="ORF">QR680_009985</name>
</gene>
<dbReference type="Gene3D" id="1.20.1070.10">
    <property type="entry name" value="Rhodopsin 7-helix transmembrane proteins"/>
    <property type="match status" value="1"/>
</dbReference>
<evidence type="ECO:0000313" key="2">
    <source>
        <dbReference type="EMBL" id="KAK0426952.1"/>
    </source>
</evidence>
<dbReference type="EMBL" id="JAUCMV010000001">
    <property type="protein sequence ID" value="KAK0426952.1"/>
    <property type="molecule type" value="Genomic_DNA"/>
</dbReference>
<reference evidence="2" key="1">
    <citation type="submission" date="2023-06" db="EMBL/GenBank/DDBJ databases">
        <title>Genomic analysis of the entomopathogenic nematode Steinernema hermaphroditum.</title>
        <authorList>
            <person name="Schwarz E.M."/>
            <person name="Heppert J.K."/>
            <person name="Baniya A."/>
            <person name="Schwartz H.T."/>
            <person name="Tan C.-H."/>
            <person name="Antoshechkin I."/>
            <person name="Sternberg P.W."/>
            <person name="Goodrich-Blair H."/>
            <person name="Dillman A.R."/>
        </authorList>
    </citation>
    <scope>NUCLEOTIDE SEQUENCE</scope>
    <source>
        <strain evidence="2">PS9179</strain>
        <tissue evidence="2">Whole animal</tissue>
    </source>
</reference>
<feature type="transmembrane region" description="Helical" evidence="1">
    <location>
        <begin position="208"/>
        <end position="228"/>
    </location>
</feature>
<evidence type="ECO:0008006" key="4">
    <source>
        <dbReference type="Google" id="ProtNLM"/>
    </source>
</evidence>
<keyword evidence="1" id="KW-1133">Transmembrane helix</keyword>
<feature type="transmembrane region" description="Helical" evidence="1">
    <location>
        <begin position="44"/>
        <end position="66"/>
    </location>
</feature>